<accession>A0AAV5EZT1</accession>
<reference evidence="1" key="1">
    <citation type="journal article" date="2018" name="DNA Res.">
        <title>Multiple hybrid de novo genome assembly of finger millet, an orphan allotetraploid crop.</title>
        <authorList>
            <person name="Hatakeyama M."/>
            <person name="Aluri S."/>
            <person name="Balachadran M.T."/>
            <person name="Sivarajan S.R."/>
            <person name="Patrignani A."/>
            <person name="Gruter S."/>
            <person name="Poveda L."/>
            <person name="Shimizu-Inatsugi R."/>
            <person name="Baeten J."/>
            <person name="Francoijs K.J."/>
            <person name="Nataraja K.N."/>
            <person name="Reddy Y.A.N."/>
            <person name="Phadnis S."/>
            <person name="Ravikumar R.L."/>
            <person name="Schlapbach R."/>
            <person name="Sreeman S.M."/>
            <person name="Shimizu K.K."/>
        </authorList>
    </citation>
    <scope>NUCLEOTIDE SEQUENCE</scope>
</reference>
<keyword evidence="2" id="KW-1185">Reference proteome</keyword>
<comment type="caution">
    <text evidence="1">The sequence shown here is derived from an EMBL/GenBank/DDBJ whole genome shotgun (WGS) entry which is preliminary data.</text>
</comment>
<sequence length="113" mass="12717">MDNWLTGSSIANIAPHIFEQVPKQKRNMHTVSKALLDNQWTQDSRGGVVTVSILAGLLRLADILEEVQLTPGVQDEHSWRLAESDQYSSKSLAYNSFSIGAIHLQTWQVIWKT</sequence>
<dbReference type="AlphaFoldDB" id="A0AAV5EZT1"/>
<gene>
    <name evidence="1" type="primary">gb17122</name>
    <name evidence="1" type="ORF">PR202_gb17122</name>
</gene>
<name>A0AAV5EZT1_ELECO</name>
<dbReference type="EMBL" id="BQKI01000081">
    <property type="protein sequence ID" value="GJN28944.1"/>
    <property type="molecule type" value="Genomic_DNA"/>
</dbReference>
<dbReference type="Proteomes" id="UP001054889">
    <property type="component" value="Unassembled WGS sequence"/>
</dbReference>
<protein>
    <submittedName>
        <fullName evidence="1">Uncharacterized protein</fullName>
    </submittedName>
</protein>
<evidence type="ECO:0000313" key="2">
    <source>
        <dbReference type="Proteomes" id="UP001054889"/>
    </source>
</evidence>
<evidence type="ECO:0000313" key="1">
    <source>
        <dbReference type="EMBL" id="GJN28944.1"/>
    </source>
</evidence>
<reference evidence="1" key="2">
    <citation type="submission" date="2021-12" db="EMBL/GenBank/DDBJ databases">
        <title>Resequencing data analysis of finger millet.</title>
        <authorList>
            <person name="Hatakeyama M."/>
            <person name="Aluri S."/>
            <person name="Balachadran M.T."/>
            <person name="Sivarajan S.R."/>
            <person name="Poveda L."/>
            <person name="Shimizu-Inatsugi R."/>
            <person name="Schlapbach R."/>
            <person name="Sreeman S.M."/>
            <person name="Shimizu K.K."/>
        </authorList>
    </citation>
    <scope>NUCLEOTIDE SEQUENCE</scope>
</reference>
<proteinExistence type="predicted"/>
<organism evidence="1 2">
    <name type="scientific">Eleusine coracana subsp. coracana</name>
    <dbReference type="NCBI Taxonomy" id="191504"/>
    <lineage>
        <taxon>Eukaryota</taxon>
        <taxon>Viridiplantae</taxon>
        <taxon>Streptophyta</taxon>
        <taxon>Embryophyta</taxon>
        <taxon>Tracheophyta</taxon>
        <taxon>Spermatophyta</taxon>
        <taxon>Magnoliopsida</taxon>
        <taxon>Liliopsida</taxon>
        <taxon>Poales</taxon>
        <taxon>Poaceae</taxon>
        <taxon>PACMAD clade</taxon>
        <taxon>Chloridoideae</taxon>
        <taxon>Cynodonteae</taxon>
        <taxon>Eleusininae</taxon>
        <taxon>Eleusine</taxon>
    </lineage>
</organism>